<sequence length="319" mass="35167">MLPRILPWTLGACARSYSTSAPGLSGFLSDLMKRIDKINLKAELIGQSQAVNTLKPVKKQQSKSFVPKTTRAPARAKIAVKDHPLSSNMFKLMDEKNFLRSDKQPVKRGDTAQTQPRGPPRGPPRGDRPQGRFAGRPGRPEQAGDRRPRRNDRKPAFNQKFKAQPASIVPKKLQSAALKPTLGGDVFLHGKPAKLGVSASTRVAAVAKECLLKSNYPYKLPKSIIDGLDERYSGNKFILQKDFTTDVDAEFFQDRIRKVVRGEADDLQIAQSATPAEQATRQGLMANGTLSMEHKQTIYDVVAGVKSAQDLLKDAAWNK</sequence>
<dbReference type="AlphaFoldDB" id="A0A4P6XQX0"/>
<dbReference type="Proteomes" id="UP000292447">
    <property type="component" value="Chromosome III"/>
</dbReference>
<evidence type="ECO:0000256" key="1">
    <source>
        <dbReference type="SAM" id="MobiDB-lite"/>
    </source>
</evidence>
<dbReference type="EMBL" id="CP034458">
    <property type="protein sequence ID" value="QBM88468.1"/>
    <property type="molecule type" value="Genomic_DNA"/>
</dbReference>
<name>A0A4P6XQX0_9ASCO</name>
<feature type="compositionally biased region" description="Basic and acidic residues" evidence="1">
    <location>
        <begin position="97"/>
        <end position="110"/>
    </location>
</feature>
<evidence type="ECO:0000313" key="3">
    <source>
        <dbReference type="Proteomes" id="UP000292447"/>
    </source>
</evidence>
<proteinExistence type="predicted"/>
<keyword evidence="3" id="KW-1185">Reference proteome</keyword>
<reference evidence="3" key="1">
    <citation type="submission" date="2019-03" db="EMBL/GenBank/DDBJ databases">
        <title>Snf2 controls pulcherriminic acid biosynthesis and connects pigmentation and antifungal activity of the yeast Metschnikowia pulcherrima.</title>
        <authorList>
            <person name="Gore-Lloyd D."/>
            <person name="Sumann I."/>
            <person name="Brachmann A.O."/>
            <person name="Schneeberger K."/>
            <person name="Ortiz-Merino R.A."/>
            <person name="Moreno-Beltran M."/>
            <person name="Schlaefli M."/>
            <person name="Kirner P."/>
            <person name="Santos Kron A."/>
            <person name="Wolfe K.H."/>
            <person name="Piel J."/>
            <person name="Ahrens C.H."/>
            <person name="Henk D."/>
            <person name="Freimoser F.M."/>
        </authorList>
    </citation>
    <scope>NUCLEOTIDE SEQUENCE [LARGE SCALE GENOMIC DNA]</scope>
    <source>
        <strain evidence="3">APC 1.2</strain>
    </source>
</reference>
<gene>
    <name evidence="2" type="ORF">METSCH_C04360</name>
</gene>
<evidence type="ECO:0000313" key="2">
    <source>
        <dbReference type="EMBL" id="QBM88468.1"/>
    </source>
</evidence>
<organism evidence="2 3">
    <name type="scientific">Metschnikowia aff. pulcherrima</name>
    <dbReference type="NCBI Taxonomy" id="2163413"/>
    <lineage>
        <taxon>Eukaryota</taxon>
        <taxon>Fungi</taxon>
        <taxon>Dikarya</taxon>
        <taxon>Ascomycota</taxon>
        <taxon>Saccharomycotina</taxon>
        <taxon>Pichiomycetes</taxon>
        <taxon>Metschnikowiaceae</taxon>
        <taxon>Metschnikowia</taxon>
    </lineage>
</organism>
<feature type="region of interest" description="Disordered" evidence="1">
    <location>
        <begin position="97"/>
        <end position="166"/>
    </location>
</feature>
<accession>A0A4P6XQX0</accession>
<protein>
    <submittedName>
        <fullName evidence="2">Uncharacterized protein</fullName>
    </submittedName>
</protein>